<evidence type="ECO:0000313" key="2">
    <source>
        <dbReference type="Proteomes" id="UP000656367"/>
    </source>
</evidence>
<reference evidence="1" key="2">
    <citation type="submission" date="2020-09" db="EMBL/GenBank/DDBJ databases">
        <authorList>
            <person name="Sun Q."/>
            <person name="Ohkuma M."/>
        </authorList>
    </citation>
    <scope>NUCLEOTIDE SEQUENCE</scope>
    <source>
        <strain evidence="1">JCM 15759</strain>
    </source>
</reference>
<dbReference type="Proteomes" id="UP000656367">
    <property type="component" value="Unassembled WGS sequence"/>
</dbReference>
<reference evidence="1" key="1">
    <citation type="journal article" date="2014" name="Int. J. Syst. Evol. Microbiol.">
        <title>Complete genome sequence of Corynebacterium casei LMG S-19264T (=DSM 44701T), isolated from a smear-ripened cheese.</title>
        <authorList>
            <consortium name="US DOE Joint Genome Institute (JGI-PGF)"/>
            <person name="Walter F."/>
            <person name="Albersmeier A."/>
            <person name="Kalinowski J."/>
            <person name="Ruckert C."/>
        </authorList>
    </citation>
    <scope>NUCLEOTIDE SEQUENCE</scope>
    <source>
        <strain evidence="1">JCM 15759</strain>
    </source>
</reference>
<sequence>MSTTEPSFEKYEFGRGDRVRVDWTDGNSPLDEVIGTVSGISRSGGNVIVAVEVDDDQYPENSIYGGTHDAAPEWVEPLEQS</sequence>
<evidence type="ECO:0008006" key="3">
    <source>
        <dbReference type="Google" id="ProtNLM"/>
    </source>
</evidence>
<dbReference type="EMBL" id="BMON01000015">
    <property type="protein sequence ID" value="GGM53259.1"/>
    <property type="molecule type" value="Genomic_DNA"/>
</dbReference>
<evidence type="ECO:0000313" key="1">
    <source>
        <dbReference type="EMBL" id="GGM53259.1"/>
    </source>
</evidence>
<gene>
    <name evidence="1" type="ORF">GCM10009006_37940</name>
</gene>
<dbReference type="RefSeq" id="WP_188854253.1">
    <property type="nucleotide sequence ID" value="NZ_BMON01000015.1"/>
</dbReference>
<accession>A0A830FMY3</accession>
<name>A0A830FMY3_HALAR</name>
<dbReference type="OrthoDB" id="217165at2157"/>
<proteinExistence type="predicted"/>
<comment type="caution">
    <text evidence="1">The sequence shown here is derived from an EMBL/GenBank/DDBJ whole genome shotgun (WGS) entry which is preliminary data.</text>
</comment>
<organism evidence="1 2">
    <name type="scientific">Haloarcula argentinensis</name>
    <dbReference type="NCBI Taxonomy" id="43776"/>
    <lineage>
        <taxon>Archaea</taxon>
        <taxon>Methanobacteriati</taxon>
        <taxon>Methanobacteriota</taxon>
        <taxon>Stenosarchaea group</taxon>
        <taxon>Halobacteria</taxon>
        <taxon>Halobacteriales</taxon>
        <taxon>Haloarculaceae</taxon>
        <taxon>Haloarcula</taxon>
    </lineage>
</organism>
<protein>
    <recommendedName>
        <fullName evidence="3">Hypervirulence associated protein TUDOR domain-containing protein</fullName>
    </recommendedName>
</protein>
<dbReference type="AlphaFoldDB" id="A0A830FMY3"/>